<protein>
    <submittedName>
        <fullName evidence="2">Uncharacterized protein</fullName>
    </submittedName>
</protein>
<feature type="transmembrane region" description="Helical" evidence="1">
    <location>
        <begin position="282"/>
        <end position="308"/>
    </location>
</feature>
<sequence>MHIVAEYTTSLVEFTFDFHHFRFQLLSSLCSISQDTALQNQKDFSNSEFVTINLLHKVQFQSEVNGIIEFFKNSTSSQILTILNYLRTTTRANYLLSALNTNAAIATYSDEDKYEFLGVVTAYDSSSTAYDPSNLDGVWRKAEQLLCSIQNPIGAAGFFKVSSKIVIDFREIWYANTAENVPLINGFFGSCTPLEGLLSSTLACLYDIKCIHLLIDYFPAIKQIHSNWTDSVLYSKYENVSVEDLTTNLFMEAWSPKINYSEYFHGCAPSRCTYTTTDYTDFSYAVILLISLYGGLTIILRLIAPFLINISLKFKRRLRNTTVDSANKTINDHVHRFLSQPFIASTALTESEFETQLNATLDQFYQSTMTYFGLLVETVRLVNQVDQPFTGSSLVFETQFSPDLVANMVIDEITNQKSLQVLFRLFGTQDPNSTLINCICATGSLCQSPATIHDIALKRGDNYSFTVNYTIPGWIVGCSSIDTILFSTFECFYSDSDCFLILMNYIRERYRWNAEDFLWFDARPLKYNSSLSHFPPKTLISSIVEDLMIEQWNPSLYYNQFYNVCAPAHCTYSKSIRGKTAVGVMITLVSLISGLTVSLRLITPQLVKLVMLLVSLIKKKRQRQPKTQLQGNW</sequence>
<comment type="caution">
    <text evidence="2">The sequence shown here is derived from an EMBL/GenBank/DDBJ whole genome shotgun (WGS) entry which is preliminary data.</text>
</comment>
<dbReference type="Proteomes" id="UP000663844">
    <property type="component" value="Unassembled WGS sequence"/>
</dbReference>
<gene>
    <name evidence="2" type="ORF">OXD698_LOCUS18090</name>
</gene>
<keyword evidence="1" id="KW-1133">Transmembrane helix</keyword>
<accession>A0A819BQ67</accession>
<organism evidence="2 3">
    <name type="scientific">Adineta steineri</name>
    <dbReference type="NCBI Taxonomy" id="433720"/>
    <lineage>
        <taxon>Eukaryota</taxon>
        <taxon>Metazoa</taxon>
        <taxon>Spiralia</taxon>
        <taxon>Gnathifera</taxon>
        <taxon>Rotifera</taxon>
        <taxon>Eurotatoria</taxon>
        <taxon>Bdelloidea</taxon>
        <taxon>Adinetida</taxon>
        <taxon>Adinetidae</taxon>
        <taxon>Adineta</taxon>
    </lineage>
</organism>
<keyword evidence="1" id="KW-0812">Transmembrane</keyword>
<proteinExistence type="predicted"/>
<reference evidence="2" key="1">
    <citation type="submission" date="2021-02" db="EMBL/GenBank/DDBJ databases">
        <authorList>
            <person name="Nowell W R."/>
        </authorList>
    </citation>
    <scope>NUCLEOTIDE SEQUENCE</scope>
</reference>
<evidence type="ECO:0000313" key="3">
    <source>
        <dbReference type="Proteomes" id="UP000663844"/>
    </source>
</evidence>
<evidence type="ECO:0000256" key="1">
    <source>
        <dbReference type="SAM" id="Phobius"/>
    </source>
</evidence>
<name>A0A819BQ67_9BILA</name>
<feature type="transmembrane region" description="Helical" evidence="1">
    <location>
        <begin position="581"/>
        <end position="602"/>
    </location>
</feature>
<keyword evidence="1" id="KW-0472">Membrane</keyword>
<evidence type="ECO:0000313" key="2">
    <source>
        <dbReference type="EMBL" id="CAF3798175.1"/>
    </source>
</evidence>
<dbReference type="EMBL" id="CAJOAZ010001317">
    <property type="protein sequence ID" value="CAF3798175.1"/>
    <property type="molecule type" value="Genomic_DNA"/>
</dbReference>
<dbReference type="AlphaFoldDB" id="A0A819BQ67"/>